<dbReference type="Gene3D" id="1.10.10.60">
    <property type="entry name" value="Homeodomain-like"/>
    <property type="match status" value="2"/>
</dbReference>
<feature type="compositionally biased region" description="Low complexity" evidence="1">
    <location>
        <begin position="1167"/>
        <end position="1185"/>
    </location>
</feature>
<dbReference type="PANTHER" id="PTHR14014">
    <property type="entry name" value="TELOMERE REPEATS-BINDING BOUQUET FORMATION PROTEIN 1"/>
    <property type="match status" value="1"/>
</dbReference>
<sequence>MNDIETDIITLLECLKCQQNNPKSLCRTLMTLSSLLTDNEEAKDVFREENGIQFVFKLMTKACTLELKHSIMFCLACAVDKNVLSQSVVNKREIFDYLHHILKDSGNDNEKIQQTAIFLLLCIVASNSVGQSLANESQCIDDLIMIFRKLLENTAKWKTSYKGLWCSLNSALSICVNNPQNDSNQRKCCILFPQAFKCLSENNDPDILRPVLALLGLSVANNGCNQDIVRRCGGIEVLISQIKIWIQLVHTDCDYLSLAVNGVGTLDSCISDNDENCKEMVELNGIDVLFLILSYDELDSIEKLQIILTLGHCLDDNTGNRYIMKTREKNILIQILTQTQDEELMKAVKYVLQIGDKGISSTKEKNTQDTTDNDPNTIILQKIAELSNKLDCMDTEIKSKQSEGIDIEYWMNRNNNRCNDTTVNKSFESPRQFVTEKTQLKIDSFKPDHDTSLLTNHSIQPSKDDVDIFTKFTNFLRSSFNQSKADDSGNVEQSKQDSYHTSILVTHPQINQYQKHFRPPADPRQSTLDTLCSSDFIEKTQAHYSLNEKKNRVNSKSKNEFNITADNLWNPAKVCSPDLILTAHERCNTTAQAGHSRRISTEMGLHGNKDQHRNLSVSYLKSPVENWPSHINDTTHQGIPKESSYNYRNNSTALASCCQDHHDQRQLTHDRSKPENHRLSLYNQSIQHCCHSTPKENRFEEQKQQCVHPELLKISTESPIYHVTSAVEASHISMINMSTQTQSNITADAVVEDPEKCFAVPNKKNLSKSNMTTQTETAEDSGRPVNVELMTVESNHQQTENKNSALIKDSSSQTSNDIDVQCMIKDSLGDGEIFKSIKDKETLSKNINSDLGDDNALDGFSLMDLFDGPKDSSKTYKRQPSRRLTISAKENAKTDKTQPQNPKNKFSNVDLIQAISEASTEKGSETFVKPNVPAIRRRIRHTPSLGSSVSSRPSLKQTVQDIKQMENEAERSPEENFRALSCPSPALSEFDFTLVQKAKTGNYCQQKKTESTKQTESHSSGLNSAGTSSPATTSSTPMSVNSASKFSTELEFERDSSDDENLNAKKMSPSSGQHKSRRKCPGCQPVESGVVLNSRTYNIILESSQYTCQYHRELRQLERDYIHSIKLEQQEKTFSRPQYRQNVDASKDVVQDKRRVYDFSSSDSGSNRKISPPNSSRSISNICRSKTYENRPRRRERIAYTEDEIANLVDGVSTIGRYWNQILVTYKFHPSRTAVDLQKKYKRMQKIDKKDKERRKPNQFSMCEERRLRRGIKVLGYNWKGILNSYKFSHGRTSEDLRNKWRNLNKLHKGDN</sequence>
<dbReference type="KEGG" id="lgi:LOTGIDRAFT_160478"/>
<dbReference type="InterPro" id="IPR009057">
    <property type="entry name" value="Homeodomain-like_sf"/>
</dbReference>
<evidence type="ECO:0000259" key="2">
    <source>
        <dbReference type="PROSITE" id="PS50090"/>
    </source>
</evidence>
<dbReference type="EMBL" id="KB201656">
    <property type="protein sequence ID" value="ESO95348.1"/>
    <property type="molecule type" value="Genomic_DNA"/>
</dbReference>
<dbReference type="PANTHER" id="PTHR14014:SF0">
    <property type="entry name" value="TELOMERE REPEATS-BINDING BOUQUET FORMATION PROTEIN 1"/>
    <property type="match status" value="1"/>
</dbReference>
<proteinExistence type="predicted"/>
<keyword evidence="5" id="KW-1185">Reference proteome</keyword>
<feature type="domain" description="HTH myb-type" evidence="3">
    <location>
        <begin position="1264"/>
        <end position="1309"/>
    </location>
</feature>
<evidence type="ECO:0000313" key="4">
    <source>
        <dbReference type="EMBL" id="ESO95348.1"/>
    </source>
</evidence>
<dbReference type="OrthoDB" id="608866at2759"/>
<evidence type="ECO:0000259" key="3">
    <source>
        <dbReference type="PROSITE" id="PS51294"/>
    </source>
</evidence>
<dbReference type="OMA" id="WTHKENI"/>
<dbReference type="HOGENOM" id="CLU_260618_0_0_1"/>
<organism evidence="4 5">
    <name type="scientific">Lottia gigantea</name>
    <name type="common">Giant owl limpet</name>
    <dbReference type="NCBI Taxonomy" id="225164"/>
    <lineage>
        <taxon>Eukaryota</taxon>
        <taxon>Metazoa</taxon>
        <taxon>Spiralia</taxon>
        <taxon>Lophotrochozoa</taxon>
        <taxon>Mollusca</taxon>
        <taxon>Gastropoda</taxon>
        <taxon>Patellogastropoda</taxon>
        <taxon>Lottioidea</taxon>
        <taxon>Lottiidae</taxon>
        <taxon>Lottia</taxon>
    </lineage>
</organism>
<dbReference type="PROSITE" id="PS51294">
    <property type="entry name" value="HTH_MYB"/>
    <property type="match status" value="1"/>
</dbReference>
<dbReference type="InterPro" id="IPR001005">
    <property type="entry name" value="SANT/Myb"/>
</dbReference>
<dbReference type="STRING" id="225164.V3ZV53"/>
<dbReference type="GO" id="GO:0070197">
    <property type="term" value="P:meiotic attachment of telomere to nuclear envelope"/>
    <property type="evidence" value="ECO:0007669"/>
    <property type="project" value="InterPro"/>
</dbReference>
<dbReference type="InterPro" id="IPR017930">
    <property type="entry name" value="Myb_dom"/>
</dbReference>
<dbReference type="InterPro" id="IPR011989">
    <property type="entry name" value="ARM-like"/>
</dbReference>
<dbReference type="SUPFAM" id="SSF46689">
    <property type="entry name" value="Homeodomain-like"/>
    <property type="match status" value="1"/>
</dbReference>
<feature type="domain" description="Myb-like" evidence="2">
    <location>
        <begin position="1252"/>
        <end position="1305"/>
    </location>
</feature>
<dbReference type="GeneID" id="20238401"/>
<dbReference type="InterPro" id="IPR016024">
    <property type="entry name" value="ARM-type_fold"/>
</dbReference>
<gene>
    <name evidence="4" type="ORF">LOTGIDRAFT_160478</name>
</gene>
<evidence type="ECO:0008006" key="6">
    <source>
        <dbReference type="Google" id="ProtNLM"/>
    </source>
</evidence>
<feature type="region of interest" description="Disordered" evidence="1">
    <location>
        <begin position="939"/>
        <end position="980"/>
    </location>
</feature>
<name>V3ZV53_LOTGI</name>
<dbReference type="InterPro" id="IPR042359">
    <property type="entry name" value="TERB1"/>
</dbReference>
<dbReference type="SMART" id="SM00717">
    <property type="entry name" value="SANT"/>
    <property type="match status" value="2"/>
</dbReference>
<dbReference type="PROSITE" id="PS50090">
    <property type="entry name" value="MYB_LIKE"/>
    <property type="match status" value="1"/>
</dbReference>
<feature type="compositionally biased region" description="Basic and acidic residues" evidence="1">
    <location>
        <begin position="963"/>
        <end position="977"/>
    </location>
</feature>
<feature type="region of interest" description="Disordered" evidence="1">
    <location>
        <begin position="1004"/>
        <end position="1085"/>
    </location>
</feature>
<dbReference type="CDD" id="cd11660">
    <property type="entry name" value="SANT_TRF"/>
    <property type="match status" value="1"/>
</dbReference>
<protein>
    <recommendedName>
        <fullName evidence="6">Myb-like domain-containing protein</fullName>
    </recommendedName>
</protein>
<dbReference type="RefSeq" id="XP_009053858.1">
    <property type="nucleotide sequence ID" value="XM_009055610.1"/>
</dbReference>
<dbReference type="Proteomes" id="UP000030746">
    <property type="component" value="Unassembled WGS sequence"/>
</dbReference>
<evidence type="ECO:0000256" key="1">
    <source>
        <dbReference type="SAM" id="MobiDB-lite"/>
    </source>
</evidence>
<accession>V3ZV53</accession>
<dbReference type="SUPFAM" id="SSF48371">
    <property type="entry name" value="ARM repeat"/>
    <property type="match status" value="1"/>
</dbReference>
<feature type="compositionally biased region" description="Low complexity" evidence="1">
    <location>
        <begin position="943"/>
        <end position="955"/>
    </location>
</feature>
<feature type="region of interest" description="Disordered" evidence="1">
    <location>
        <begin position="1155"/>
        <end position="1191"/>
    </location>
</feature>
<feature type="compositionally biased region" description="Basic and acidic residues" evidence="1">
    <location>
        <begin position="1007"/>
        <end position="1016"/>
    </location>
</feature>
<feature type="compositionally biased region" description="Acidic residues" evidence="1">
    <location>
        <begin position="1050"/>
        <end position="1061"/>
    </location>
</feature>
<dbReference type="Gene3D" id="1.25.10.10">
    <property type="entry name" value="Leucine-rich Repeat Variant"/>
    <property type="match status" value="1"/>
</dbReference>
<evidence type="ECO:0000313" key="5">
    <source>
        <dbReference type="Proteomes" id="UP000030746"/>
    </source>
</evidence>
<reference evidence="4 5" key="1">
    <citation type="journal article" date="2013" name="Nature">
        <title>Insights into bilaterian evolution from three spiralian genomes.</title>
        <authorList>
            <person name="Simakov O."/>
            <person name="Marletaz F."/>
            <person name="Cho S.J."/>
            <person name="Edsinger-Gonzales E."/>
            <person name="Havlak P."/>
            <person name="Hellsten U."/>
            <person name="Kuo D.H."/>
            <person name="Larsson T."/>
            <person name="Lv J."/>
            <person name="Arendt D."/>
            <person name="Savage R."/>
            <person name="Osoegawa K."/>
            <person name="de Jong P."/>
            <person name="Grimwood J."/>
            <person name="Chapman J.A."/>
            <person name="Shapiro H."/>
            <person name="Aerts A."/>
            <person name="Otillar R.P."/>
            <person name="Terry A.Y."/>
            <person name="Boore J.L."/>
            <person name="Grigoriev I.V."/>
            <person name="Lindberg D.R."/>
            <person name="Seaver E.C."/>
            <person name="Weisblat D.A."/>
            <person name="Putnam N.H."/>
            <person name="Rokhsar D.S."/>
        </authorList>
    </citation>
    <scope>NUCLEOTIDE SEQUENCE [LARGE SCALE GENOMIC DNA]</scope>
</reference>
<dbReference type="CTD" id="20238401"/>
<dbReference type="GO" id="GO:0007129">
    <property type="term" value="P:homologous chromosome pairing at meiosis"/>
    <property type="evidence" value="ECO:0007669"/>
    <property type="project" value="TreeGrafter"/>
</dbReference>
<feature type="compositionally biased region" description="Low complexity" evidence="1">
    <location>
        <begin position="1024"/>
        <end position="1039"/>
    </location>
</feature>